<name>A0ABR9C850_9HYPH</name>
<keyword evidence="6" id="KW-1185">Reference proteome</keyword>
<reference evidence="5 6" key="1">
    <citation type="submission" date="2020-09" db="EMBL/GenBank/DDBJ databases">
        <title>The genome sequence of type strain Labrenzia polysiphoniae KACC 19711.</title>
        <authorList>
            <person name="Liu Y."/>
        </authorList>
    </citation>
    <scope>NUCLEOTIDE SEQUENCE [LARGE SCALE GENOMIC DNA]</scope>
    <source>
        <strain evidence="5 6">KACC 19711</strain>
    </source>
</reference>
<evidence type="ECO:0000259" key="4">
    <source>
        <dbReference type="Pfam" id="PF09312"/>
    </source>
</evidence>
<evidence type="ECO:0000256" key="2">
    <source>
        <dbReference type="ARBA" id="ARBA00023110"/>
    </source>
</evidence>
<keyword evidence="2" id="KW-0697">Rotamase</keyword>
<feature type="chain" id="PRO_5046619562" evidence="3">
    <location>
        <begin position="24"/>
        <end position="306"/>
    </location>
</feature>
<proteinExistence type="predicted"/>
<comment type="caution">
    <text evidence="5">The sequence shown here is derived from an EMBL/GenBank/DDBJ whole genome shotgun (WGS) entry which is preliminary data.</text>
</comment>
<feature type="domain" description="SurA N-terminal" evidence="4">
    <location>
        <begin position="28"/>
        <end position="135"/>
    </location>
</feature>
<feature type="signal peptide" evidence="3">
    <location>
        <begin position="1"/>
        <end position="23"/>
    </location>
</feature>
<evidence type="ECO:0000256" key="1">
    <source>
        <dbReference type="ARBA" id="ARBA00022729"/>
    </source>
</evidence>
<protein>
    <submittedName>
        <fullName evidence="5">Peptidylprolyl isomerase</fullName>
    </submittedName>
</protein>
<keyword evidence="1 3" id="KW-0732">Signal</keyword>
<dbReference type="Pfam" id="PF09312">
    <property type="entry name" value="SurA_N"/>
    <property type="match status" value="1"/>
</dbReference>
<gene>
    <name evidence="5" type="ORF">IG617_03110</name>
</gene>
<keyword evidence="5" id="KW-0413">Isomerase</keyword>
<dbReference type="EMBL" id="JACYXJ010000001">
    <property type="protein sequence ID" value="MBD8875270.1"/>
    <property type="molecule type" value="Genomic_DNA"/>
</dbReference>
<evidence type="ECO:0000256" key="3">
    <source>
        <dbReference type="SAM" id="SignalP"/>
    </source>
</evidence>
<dbReference type="InterPro" id="IPR015391">
    <property type="entry name" value="SurA_N"/>
</dbReference>
<dbReference type="InterPro" id="IPR050280">
    <property type="entry name" value="OMP_Chaperone_SurA"/>
</dbReference>
<dbReference type="GO" id="GO:0016853">
    <property type="term" value="F:isomerase activity"/>
    <property type="evidence" value="ECO:0007669"/>
    <property type="project" value="UniProtKB-KW"/>
</dbReference>
<dbReference type="RefSeq" id="WP_192107175.1">
    <property type="nucleotide sequence ID" value="NZ_JACYXJ010000001.1"/>
</dbReference>
<dbReference type="Proteomes" id="UP000615687">
    <property type="component" value="Unassembled WGS sequence"/>
</dbReference>
<dbReference type="PANTHER" id="PTHR47637">
    <property type="entry name" value="CHAPERONE SURA"/>
    <property type="match status" value="1"/>
</dbReference>
<dbReference type="PANTHER" id="PTHR47637:SF1">
    <property type="entry name" value="CHAPERONE SURA"/>
    <property type="match status" value="1"/>
</dbReference>
<evidence type="ECO:0000313" key="5">
    <source>
        <dbReference type="EMBL" id="MBD8875270.1"/>
    </source>
</evidence>
<dbReference type="InterPro" id="IPR027304">
    <property type="entry name" value="Trigger_fact/SurA_dom_sf"/>
</dbReference>
<sequence>MRFRFLTLFLPIVLMGTPLPSVVAQTSIKVIVNDEAITSYDIQQRARLITMTQRKGGATARRMAEQELIDDKLKLTEAARVRISVSDSQINGAYGNIARNVKMSQSQLSNALRRGGVNPQTLKDRLKAQLAWSQVVRRRFQAEVKVTESDVIAALRKSDKKDQNTSIEYDLKQVIVVVPKKASGGFKSKRKRESDQIRKAFNGCEQAGSVLGQYSEVVLRPVGRRLETELPENMRDSVNDTEPGRLTKPQQTGRGYEMIAVCSKREIQSDIAARTEMESELRAKEGEALSRRYLMDLRRRATIVER</sequence>
<dbReference type="Gene3D" id="1.10.4030.10">
    <property type="entry name" value="Porin chaperone SurA, peptide-binding domain"/>
    <property type="match status" value="1"/>
</dbReference>
<dbReference type="SUPFAM" id="SSF109998">
    <property type="entry name" value="Triger factor/SurA peptide-binding domain-like"/>
    <property type="match status" value="1"/>
</dbReference>
<organism evidence="5 6">
    <name type="scientific">Roseibium polysiphoniae</name>
    <dbReference type="NCBI Taxonomy" id="2571221"/>
    <lineage>
        <taxon>Bacteria</taxon>
        <taxon>Pseudomonadati</taxon>
        <taxon>Pseudomonadota</taxon>
        <taxon>Alphaproteobacteria</taxon>
        <taxon>Hyphomicrobiales</taxon>
        <taxon>Stappiaceae</taxon>
        <taxon>Roseibium</taxon>
    </lineage>
</organism>
<accession>A0ABR9C850</accession>
<evidence type="ECO:0000313" key="6">
    <source>
        <dbReference type="Proteomes" id="UP000615687"/>
    </source>
</evidence>